<feature type="compositionally biased region" description="Basic and acidic residues" evidence="1">
    <location>
        <begin position="27"/>
        <end position="50"/>
    </location>
</feature>
<dbReference type="AlphaFoldDB" id="A0A2T3BAP1"/>
<protein>
    <submittedName>
        <fullName evidence="2">Uncharacterized protein</fullName>
    </submittedName>
</protein>
<dbReference type="GeneID" id="36572309"/>
<proteinExistence type="predicted"/>
<reference evidence="2 3" key="1">
    <citation type="journal article" date="2018" name="New Phytol.">
        <title>Comparative genomics and transcriptomics depict ericoid mycorrhizal fungi as versatile saprotrophs and plant mutualists.</title>
        <authorList>
            <person name="Martino E."/>
            <person name="Morin E."/>
            <person name="Grelet G.A."/>
            <person name="Kuo A."/>
            <person name="Kohler A."/>
            <person name="Daghino S."/>
            <person name="Barry K.W."/>
            <person name="Cichocki N."/>
            <person name="Clum A."/>
            <person name="Dockter R.B."/>
            <person name="Hainaut M."/>
            <person name="Kuo R.C."/>
            <person name="LaButti K."/>
            <person name="Lindahl B.D."/>
            <person name="Lindquist E.A."/>
            <person name="Lipzen A."/>
            <person name="Khouja H.R."/>
            <person name="Magnuson J."/>
            <person name="Murat C."/>
            <person name="Ohm R.A."/>
            <person name="Singer S.W."/>
            <person name="Spatafora J.W."/>
            <person name="Wang M."/>
            <person name="Veneault-Fourrey C."/>
            <person name="Henrissat B."/>
            <person name="Grigoriev I.V."/>
            <person name="Martin F.M."/>
            <person name="Perotto S."/>
        </authorList>
    </citation>
    <scope>NUCLEOTIDE SEQUENCE [LARGE SCALE GENOMIC DNA]</scope>
    <source>
        <strain evidence="2 3">ATCC 22711</strain>
    </source>
</reference>
<dbReference type="OrthoDB" id="3479934at2759"/>
<feature type="region of interest" description="Disordered" evidence="1">
    <location>
        <begin position="20"/>
        <end position="51"/>
    </location>
</feature>
<accession>A0A2T3BAP1</accession>
<sequence length="249" mass="27790">MEVPTSLDYLCKLTFIMGKGKRHQGHKQNDKLKPSHQEGNRWDGSGDKKSLAKVHQLGSHTVIEREHSHSLDSSHHAFESNQYHRPKKSNRHPQPGTLKALSHCDVSLPRTTLGSHRNAFLARSKHFKQHLTDSIEQTLHHMQQWYPDESLGESDDDEMDWQPEGEVTIPIPGEVHYVWDPTPASPGEVPWGNGTLKVGVQSRMPIGIKKRIALQESLSEGLETPVEGGLKSGSMKVALSRGGTCVLTE</sequence>
<organism evidence="2 3">
    <name type="scientific">Amorphotheca resinae ATCC 22711</name>
    <dbReference type="NCBI Taxonomy" id="857342"/>
    <lineage>
        <taxon>Eukaryota</taxon>
        <taxon>Fungi</taxon>
        <taxon>Dikarya</taxon>
        <taxon>Ascomycota</taxon>
        <taxon>Pezizomycotina</taxon>
        <taxon>Leotiomycetes</taxon>
        <taxon>Helotiales</taxon>
        <taxon>Amorphothecaceae</taxon>
        <taxon>Amorphotheca</taxon>
    </lineage>
</organism>
<dbReference type="Proteomes" id="UP000241818">
    <property type="component" value="Unassembled WGS sequence"/>
</dbReference>
<evidence type="ECO:0000256" key="1">
    <source>
        <dbReference type="SAM" id="MobiDB-lite"/>
    </source>
</evidence>
<name>A0A2T3BAP1_AMORE</name>
<evidence type="ECO:0000313" key="2">
    <source>
        <dbReference type="EMBL" id="PSS25368.1"/>
    </source>
</evidence>
<dbReference type="RefSeq" id="XP_024723967.1">
    <property type="nucleotide sequence ID" value="XM_024864228.1"/>
</dbReference>
<evidence type="ECO:0000313" key="3">
    <source>
        <dbReference type="Proteomes" id="UP000241818"/>
    </source>
</evidence>
<dbReference type="EMBL" id="KZ679007">
    <property type="protein sequence ID" value="PSS25368.1"/>
    <property type="molecule type" value="Genomic_DNA"/>
</dbReference>
<dbReference type="InParanoid" id="A0A2T3BAP1"/>
<gene>
    <name evidence="2" type="ORF">M430DRAFT_201355</name>
</gene>
<feature type="region of interest" description="Disordered" evidence="1">
    <location>
        <begin position="65"/>
        <end position="99"/>
    </location>
</feature>
<feature type="compositionally biased region" description="Basic and acidic residues" evidence="1">
    <location>
        <begin position="65"/>
        <end position="78"/>
    </location>
</feature>
<keyword evidence="3" id="KW-1185">Reference proteome</keyword>